<proteinExistence type="predicted"/>
<dbReference type="InterPro" id="IPR013103">
    <property type="entry name" value="RVT_2"/>
</dbReference>
<feature type="domain" description="Reverse transcriptase Ty1/copia-type" evidence="2">
    <location>
        <begin position="198"/>
        <end position="326"/>
    </location>
</feature>
<dbReference type="AlphaFoldDB" id="A0A225VW01"/>
<dbReference type="EMBL" id="NBNE01002728">
    <property type="protein sequence ID" value="OWZ09603.1"/>
    <property type="molecule type" value="Genomic_DNA"/>
</dbReference>
<sequence length="332" mass="37909">MEAGADTDSYVGEADVDDYEADYEENEPHDDAESVGHVTDLVNVDSGDEFDETPDYDVLFDPSDEHEAGADGIIIQQEQLIGRRRPRDLEVRRTRERKRNKIDANKAIATPLQRPGLREWREPQQPERFEDFDVNSAFKAFHANNRGCGGIRGSDIKIPKTYRAAMRSKYARQWKEAMDAEMEALKDKGVLGLIPRSEMPKGSKAIKTMWVFDLKTDHLGYVVRFKARIVARGDEQRPGIDFVDTFSPVARMATFRLFVAVCVLLHLPIFQGDINTAYLNALLAIKQYLESLEGYPCETDGTVYVINRALYGLRQSGREWNTEVNSWFTVWF</sequence>
<evidence type="ECO:0000259" key="2">
    <source>
        <dbReference type="Pfam" id="PF07727"/>
    </source>
</evidence>
<organism evidence="3 4">
    <name type="scientific">Phytophthora megakarya</name>
    <dbReference type="NCBI Taxonomy" id="4795"/>
    <lineage>
        <taxon>Eukaryota</taxon>
        <taxon>Sar</taxon>
        <taxon>Stramenopiles</taxon>
        <taxon>Oomycota</taxon>
        <taxon>Peronosporomycetes</taxon>
        <taxon>Peronosporales</taxon>
        <taxon>Peronosporaceae</taxon>
        <taxon>Phytophthora</taxon>
    </lineage>
</organism>
<dbReference type="STRING" id="4795.A0A225VW01"/>
<evidence type="ECO:0000313" key="4">
    <source>
        <dbReference type="Proteomes" id="UP000198211"/>
    </source>
</evidence>
<name>A0A225VW01_9STRA</name>
<reference evidence="4" key="1">
    <citation type="submission" date="2017-03" db="EMBL/GenBank/DDBJ databases">
        <title>Phytopthora megakarya and P. palmivora, two closely related causual agents of cacao black pod achieved similar genome size and gene model numbers by different mechanisms.</title>
        <authorList>
            <person name="Ali S."/>
            <person name="Shao J."/>
            <person name="Larry D.J."/>
            <person name="Kronmiller B."/>
            <person name="Shen D."/>
            <person name="Strem M.D."/>
            <person name="Melnick R.L."/>
            <person name="Guiltinan M.J."/>
            <person name="Tyler B.M."/>
            <person name="Meinhardt L.W."/>
            <person name="Bailey B.A."/>
        </authorList>
    </citation>
    <scope>NUCLEOTIDE SEQUENCE [LARGE SCALE GENOMIC DNA]</scope>
    <source>
        <strain evidence="4">zdho120</strain>
    </source>
</reference>
<feature type="region of interest" description="Disordered" evidence="1">
    <location>
        <begin position="1"/>
        <end position="36"/>
    </location>
</feature>
<dbReference type="Pfam" id="PF07727">
    <property type="entry name" value="RVT_2"/>
    <property type="match status" value="1"/>
</dbReference>
<dbReference type="OrthoDB" id="125060at2759"/>
<accession>A0A225VW01</accession>
<evidence type="ECO:0000313" key="3">
    <source>
        <dbReference type="EMBL" id="OWZ09603.1"/>
    </source>
</evidence>
<dbReference type="Proteomes" id="UP000198211">
    <property type="component" value="Unassembled WGS sequence"/>
</dbReference>
<evidence type="ECO:0000256" key="1">
    <source>
        <dbReference type="SAM" id="MobiDB-lite"/>
    </source>
</evidence>
<keyword evidence="4" id="KW-1185">Reference proteome</keyword>
<feature type="compositionally biased region" description="Acidic residues" evidence="1">
    <location>
        <begin position="14"/>
        <end position="28"/>
    </location>
</feature>
<comment type="caution">
    <text evidence="3">The sequence shown here is derived from an EMBL/GenBank/DDBJ whole genome shotgun (WGS) entry which is preliminary data.</text>
</comment>
<gene>
    <name evidence="3" type="ORF">PHMEG_00017669</name>
</gene>
<protein>
    <submittedName>
        <fullName evidence="3">Copia type Polyprotein</fullName>
    </submittedName>
</protein>